<comment type="caution">
    <text evidence="2">The sequence shown here is derived from an EMBL/GenBank/DDBJ whole genome shotgun (WGS) entry which is preliminary data.</text>
</comment>
<proteinExistence type="predicted"/>
<dbReference type="RefSeq" id="XP_037164105.1">
    <property type="nucleotide sequence ID" value="XM_037309244.1"/>
</dbReference>
<dbReference type="EMBL" id="JACCJC010000029">
    <property type="protein sequence ID" value="KAF6234714.1"/>
    <property type="molecule type" value="Genomic_DNA"/>
</dbReference>
<evidence type="ECO:0000313" key="3">
    <source>
        <dbReference type="Proteomes" id="UP000578531"/>
    </source>
</evidence>
<dbReference type="GeneID" id="59288997"/>
<sequence length="542" mass="59592">MLSLQTKTPRDGTLEFSQQHPIKENMAQKSEKTQPPAINAPTKELEKALELLRAKDDTSRFVGLALLKPVLEQELSRKGGTEEEGTRTVIEQCWRAIPVKFLDRLLKTKLESKRTREEVGSMVGLAVAVLHAFMTIMDAPEKDDRFVGRVPLLMSVLRSTPPETATQIMEILATLATTREGSQAVFGARDKDEKTDQKPKSYIFVTVLLIDIRSTIPSLQERLHSAKYPDISERIARAYDIISAFIGFLVQSLEALDNDDDNEDVGSGPGFPAPMPGDLLMKLRANISEVMSLTIEHLRDRYDSSTAGAAGLHPSARTLGEGSASPLPIAWDTSSGISEDPLTLSQLRALSLWLREEENDALRTEASSIMDVFLALYQDISGQDFRYPVLLSLEGISEIAEGVEAFLREEGWAILTADLENYILPIPSEHPRGIEIIRVLLAVVEADVTGPAKEEWMPIVEVARQSVVHAADATNLELGVAICQLAVELMVRAPRGIRNRRRSAVVELQKYAEALLAKVDGASGGVRDGLEEVVQGLNSLSL</sequence>
<dbReference type="Pfam" id="PF05536">
    <property type="entry name" value="Neurochondrin"/>
    <property type="match status" value="2"/>
</dbReference>
<protein>
    <submittedName>
        <fullName evidence="2">Uncharacterized protein</fullName>
    </submittedName>
</protein>
<accession>A0A8H6FU38</accession>
<dbReference type="AlphaFoldDB" id="A0A8H6FU38"/>
<dbReference type="PANTHER" id="PTHR13109">
    <property type="entry name" value="NEUROCHONDRIN"/>
    <property type="match status" value="1"/>
</dbReference>
<dbReference type="Proteomes" id="UP000578531">
    <property type="component" value="Unassembled WGS sequence"/>
</dbReference>
<name>A0A8H6FU38_9LECA</name>
<keyword evidence="3" id="KW-1185">Reference proteome</keyword>
<organism evidence="2 3">
    <name type="scientific">Letharia columbiana</name>
    <dbReference type="NCBI Taxonomy" id="112416"/>
    <lineage>
        <taxon>Eukaryota</taxon>
        <taxon>Fungi</taxon>
        <taxon>Dikarya</taxon>
        <taxon>Ascomycota</taxon>
        <taxon>Pezizomycotina</taxon>
        <taxon>Lecanoromycetes</taxon>
        <taxon>OSLEUM clade</taxon>
        <taxon>Lecanoromycetidae</taxon>
        <taxon>Lecanorales</taxon>
        <taxon>Lecanorineae</taxon>
        <taxon>Parmeliaceae</taxon>
        <taxon>Letharia</taxon>
    </lineage>
</organism>
<feature type="region of interest" description="Disordered" evidence="1">
    <location>
        <begin position="1"/>
        <end position="38"/>
    </location>
</feature>
<dbReference type="PANTHER" id="PTHR13109:SF7">
    <property type="entry name" value="NEUROCHONDRIN"/>
    <property type="match status" value="1"/>
</dbReference>
<gene>
    <name evidence="2" type="ORF">HO173_007340</name>
</gene>
<dbReference type="InterPro" id="IPR008709">
    <property type="entry name" value="Neurochondrin"/>
</dbReference>
<evidence type="ECO:0000313" key="2">
    <source>
        <dbReference type="EMBL" id="KAF6234714.1"/>
    </source>
</evidence>
<dbReference type="OrthoDB" id="8962942at2759"/>
<evidence type="ECO:0000256" key="1">
    <source>
        <dbReference type="SAM" id="MobiDB-lite"/>
    </source>
</evidence>
<reference evidence="2 3" key="1">
    <citation type="journal article" date="2020" name="Genomics">
        <title>Complete, high-quality genomes from long-read metagenomic sequencing of two wolf lichen thalli reveals enigmatic genome architecture.</title>
        <authorList>
            <person name="McKenzie S.K."/>
            <person name="Walston R.F."/>
            <person name="Allen J.L."/>
        </authorList>
    </citation>
    <scope>NUCLEOTIDE SEQUENCE [LARGE SCALE GENOMIC DNA]</scope>
    <source>
        <strain evidence="2">WasteWater2</strain>
    </source>
</reference>